<keyword evidence="6" id="KW-0808">Transferase</keyword>
<proteinExistence type="predicted"/>
<feature type="domain" description="GGDEF" evidence="5">
    <location>
        <begin position="203"/>
        <end position="335"/>
    </location>
</feature>
<sequence>MSQDPRAPLTRYDTVPAVSAVLDEDEYALFAEVGRLRRFHAGDIVMRRGVIGGAMYVVAHGAVELDFGGEPDARYVEACGFFGELGLLIEGCPDQADAVAIVDSLLIEVQRSDFDQLIDRHPGFGLRFMQHVLAHTVHGGRQRIDRLQQRHDALKDALGDLRTPAYTSDEHDEFIRTDELTGLLNRRGLDRHIAERRRSGALGNLGLLLIDCDRFHAFNDVYGHRVGDRLLQGVASLLNSAAGTDDVACRLGGDEFCLLVSARDREGVMRQADFLIGTAHGLVQVPQSPPLMCTLSIGGCLVTPGADWNAWYANAAAALARAKRLGGNRAEWSAPLSVEG</sequence>
<evidence type="ECO:0000256" key="3">
    <source>
        <dbReference type="ARBA" id="ARBA00034247"/>
    </source>
</evidence>
<dbReference type="Gene3D" id="2.60.120.10">
    <property type="entry name" value="Jelly Rolls"/>
    <property type="match status" value="1"/>
</dbReference>
<dbReference type="InterPro" id="IPR000595">
    <property type="entry name" value="cNMP-bd_dom"/>
</dbReference>
<dbReference type="GO" id="GO:0052621">
    <property type="term" value="F:diguanylate cyclase activity"/>
    <property type="evidence" value="ECO:0007669"/>
    <property type="project" value="UniProtKB-EC"/>
</dbReference>
<dbReference type="InterPro" id="IPR050469">
    <property type="entry name" value="Diguanylate_Cyclase"/>
</dbReference>
<name>A0ABV6RGY3_9GAMM</name>
<keyword evidence="6" id="KW-0548">Nucleotidyltransferase</keyword>
<dbReference type="EMBL" id="JBHLTG010000001">
    <property type="protein sequence ID" value="MFC0676251.1"/>
    <property type="molecule type" value="Genomic_DNA"/>
</dbReference>
<reference evidence="6 7" key="1">
    <citation type="submission" date="2024-09" db="EMBL/GenBank/DDBJ databases">
        <authorList>
            <person name="Sun Q."/>
            <person name="Mori K."/>
        </authorList>
    </citation>
    <scope>NUCLEOTIDE SEQUENCE [LARGE SCALE GENOMIC DNA]</scope>
    <source>
        <strain evidence="6 7">KCTC 23076</strain>
    </source>
</reference>
<evidence type="ECO:0000313" key="7">
    <source>
        <dbReference type="Proteomes" id="UP001589896"/>
    </source>
</evidence>
<dbReference type="PANTHER" id="PTHR45138:SF9">
    <property type="entry name" value="DIGUANYLATE CYCLASE DGCM-RELATED"/>
    <property type="match status" value="1"/>
</dbReference>
<comment type="caution">
    <text evidence="6">The sequence shown here is derived from an EMBL/GenBank/DDBJ whole genome shotgun (WGS) entry which is preliminary data.</text>
</comment>
<evidence type="ECO:0000256" key="1">
    <source>
        <dbReference type="ARBA" id="ARBA00004496"/>
    </source>
</evidence>
<accession>A0ABV6RGY3</accession>
<dbReference type="SUPFAM" id="SSF51206">
    <property type="entry name" value="cAMP-binding domain-like"/>
    <property type="match status" value="1"/>
</dbReference>
<dbReference type="CDD" id="cd01949">
    <property type="entry name" value="GGDEF"/>
    <property type="match status" value="1"/>
</dbReference>
<dbReference type="RefSeq" id="WP_386663823.1">
    <property type="nucleotide sequence ID" value="NZ_JBHLTG010000001.1"/>
</dbReference>
<dbReference type="InterPro" id="IPR029787">
    <property type="entry name" value="Nucleotide_cyclase"/>
</dbReference>
<evidence type="ECO:0000259" key="5">
    <source>
        <dbReference type="PROSITE" id="PS50887"/>
    </source>
</evidence>
<dbReference type="SUPFAM" id="SSF55073">
    <property type="entry name" value="Nucleotide cyclase"/>
    <property type="match status" value="1"/>
</dbReference>
<gene>
    <name evidence="6" type="ORF">ACFFGH_00115</name>
</gene>
<dbReference type="InterPro" id="IPR000160">
    <property type="entry name" value="GGDEF_dom"/>
</dbReference>
<evidence type="ECO:0000259" key="4">
    <source>
        <dbReference type="PROSITE" id="PS50042"/>
    </source>
</evidence>
<dbReference type="PROSITE" id="PS50042">
    <property type="entry name" value="CNMP_BINDING_3"/>
    <property type="match status" value="1"/>
</dbReference>
<dbReference type="SMART" id="SM00267">
    <property type="entry name" value="GGDEF"/>
    <property type="match status" value="1"/>
</dbReference>
<evidence type="ECO:0000256" key="2">
    <source>
        <dbReference type="ARBA" id="ARBA00012528"/>
    </source>
</evidence>
<dbReference type="Pfam" id="PF00990">
    <property type="entry name" value="GGDEF"/>
    <property type="match status" value="1"/>
</dbReference>
<dbReference type="SMART" id="SM00100">
    <property type="entry name" value="cNMP"/>
    <property type="match status" value="1"/>
</dbReference>
<dbReference type="Gene3D" id="3.30.70.270">
    <property type="match status" value="1"/>
</dbReference>
<dbReference type="PANTHER" id="PTHR45138">
    <property type="entry name" value="REGULATORY COMPONENTS OF SENSORY TRANSDUCTION SYSTEM"/>
    <property type="match status" value="1"/>
</dbReference>
<keyword evidence="7" id="KW-1185">Reference proteome</keyword>
<protein>
    <recommendedName>
        <fullName evidence="2">diguanylate cyclase</fullName>
        <ecNumber evidence="2">2.7.7.65</ecNumber>
    </recommendedName>
</protein>
<comment type="subcellular location">
    <subcellularLocation>
        <location evidence="1">Cytoplasm</location>
    </subcellularLocation>
</comment>
<dbReference type="NCBIfam" id="TIGR00254">
    <property type="entry name" value="GGDEF"/>
    <property type="match status" value="1"/>
</dbReference>
<feature type="domain" description="Cyclic nucleotide-binding" evidence="4">
    <location>
        <begin position="18"/>
        <end position="118"/>
    </location>
</feature>
<dbReference type="InterPro" id="IPR014710">
    <property type="entry name" value="RmlC-like_jellyroll"/>
</dbReference>
<comment type="catalytic activity">
    <reaction evidence="3">
        <text>2 GTP = 3',3'-c-di-GMP + 2 diphosphate</text>
        <dbReference type="Rhea" id="RHEA:24898"/>
        <dbReference type="ChEBI" id="CHEBI:33019"/>
        <dbReference type="ChEBI" id="CHEBI:37565"/>
        <dbReference type="ChEBI" id="CHEBI:58805"/>
        <dbReference type="EC" id="2.7.7.65"/>
    </reaction>
</comment>
<dbReference type="Proteomes" id="UP001589896">
    <property type="component" value="Unassembled WGS sequence"/>
</dbReference>
<dbReference type="InterPro" id="IPR018490">
    <property type="entry name" value="cNMP-bd_dom_sf"/>
</dbReference>
<organism evidence="6 7">
    <name type="scientific">Lysobacter korlensis</name>
    <dbReference type="NCBI Taxonomy" id="553636"/>
    <lineage>
        <taxon>Bacteria</taxon>
        <taxon>Pseudomonadati</taxon>
        <taxon>Pseudomonadota</taxon>
        <taxon>Gammaproteobacteria</taxon>
        <taxon>Lysobacterales</taxon>
        <taxon>Lysobacteraceae</taxon>
        <taxon>Lysobacter</taxon>
    </lineage>
</organism>
<dbReference type="EC" id="2.7.7.65" evidence="2"/>
<evidence type="ECO:0000313" key="6">
    <source>
        <dbReference type="EMBL" id="MFC0676251.1"/>
    </source>
</evidence>
<dbReference type="CDD" id="cd00038">
    <property type="entry name" value="CAP_ED"/>
    <property type="match status" value="1"/>
</dbReference>
<dbReference type="InterPro" id="IPR043128">
    <property type="entry name" value="Rev_trsase/Diguanyl_cyclase"/>
</dbReference>
<dbReference type="PROSITE" id="PS50887">
    <property type="entry name" value="GGDEF"/>
    <property type="match status" value="1"/>
</dbReference>
<dbReference type="Pfam" id="PF00027">
    <property type="entry name" value="cNMP_binding"/>
    <property type="match status" value="1"/>
</dbReference>